<dbReference type="RefSeq" id="WP_167208838.1">
    <property type="nucleotide sequence ID" value="NZ_CP050063.1"/>
</dbReference>
<dbReference type="InterPro" id="IPR013783">
    <property type="entry name" value="Ig-like_fold"/>
</dbReference>
<dbReference type="InterPro" id="IPR035398">
    <property type="entry name" value="Bac_rhamnosid_C"/>
</dbReference>
<evidence type="ECO:0000256" key="4">
    <source>
        <dbReference type="SAM" id="SignalP"/>
    </source>
</evidence>
<feature type="domain" description="Alpha-L-rhamnosidase six-hairpin glycosidase" evidence="7">
    <location>
        <begin position="477"/>
        <end position="816"/>
    </location>
</feature>
<feature type="domain" description="Alpha-L-rhamnosidase C-terminal" evidence="8">
    <location>
        <begin position="826"/>
        <end position="896"/>
    </location>
</feature>
<comment type="catalytic activity">
    <reaction evidence="1">
        <text>Hydrolysis of terminal non-reducing alpha-L-rhamnose residues in alpha-L-rhamnosides.</text>
        <dbReference type="EC" id="3.2.1.40"/>
    </reaction>
</comment>
<accession>A0A6G9AMP0</accession>
<dbReference type="AlphaFoldDB" id="A0A6G9AMP0"/>
<evidence type="ECO:0000256" key="3">
    <source>
        <dbReference type="ARBA" id="ARBA00022801"/>
    </source>
</evidence>
<dbReference type="Gene3D" id="1.50.10.10">
    <property type="match status" value="1"/>
</dbReference>
<evidence type="ECO:0000313" key="10">
    <source>
        <dbReference type="Proteomes" id="UP000501802"/>
    </source>
</evidence>
<evidence type="ECO:0000313" key="9">
    <source>
        <dbReference type="EMBL" id="QIP13606.1"/>
    </source>
</evidence>
<dbReference type="GO" id="GO:0005975">
    <property type="term" value="P:carbohydrate metabolic process"/>
    <property type="evidence" value="ECO:0007669"/>
    <property type="project" value="InterPro"/>
</dbReference>
<keyword evidence="4" id="KW-0732">Signal</keyword>
<dbReference type="InterPro" id="IPR016007">
    <property type="entry name" value="Alpha_rhamnosid"/>
</dbReference>
<dbReference type="PANTHER" id="PTHR33307:SF11">
    <property type="entry name" value="ALPHA-L-RHAMNOSIDASE"/>
    <property type="match status" value="1"/>
</dbReference>
<dbReference type="GO" id="GO:0030596">
    <property type="term" value="F:alpha-L-rhamnosidase activity"/>
    <property type="evidence" value="ECO:0007669"/>
    <property type="project" value="UniProtKB-EC"/>
</dbReference>
<gene>
    <name evidence="9" type="ORF">G8759_13730</name>
</gene>
<reference evidence="9 10" key="1">
    <citation type="submission" date="2020-03" db="EMBL/GenBank/DDBJ databases">
        <authorList>
            <person name="Kim M.K."/>
        </authorList>
    </citation>
    <scope>NUCLEOTIDE SEQUENCE [LARGE SCALE GENOMIC DNA]</scope>
    <source>
        <strain evidence="9 10">BT328</strain>
    </source>
</reference>
<evidence type="ECO:0000256" key="1">
    <source>
        <dbReference type="ARBA" id="ARBA00001445"/>
    </source>
</evidence>
<dbReference type="InterPro" id="IPR012341">
    <property type="entry name" value="6hp_glycosidase-like_sf"/>
</dbReference>
<dbReference type="InterPro" id="IPR008928">
    <property type="entry name" value="6-hairpin_glycosidase_sf"/>
</dbReference>
<dbReference type="SUPFAM" id="SSF48208">
    <property type="entry name" value="Six-hairpin glycosidases"/>
    <property type="match status" value="1"/>
</dbReference>
<proteinExistence type="predicted"/>
<dbReference type="EMBL" id="CP050063">
    <property type="protein sequence ID" value="QIP13606.1"/>
    <property type="molecule type" value="Genomic_DNA"/>
</dbReference>
<protein>
    <recommendedName>
        <fullName evidence="2">alpha-L-rhamnosidase</fullName>
        <ecNumber evidence="2">3.2.1.40</ecNumber>
    </recommendedName>
</protein>
<evidence type="ECO:0000259" key="8">
    <source>
        <dbReference type="Pfam" id="PF17390"/>
    </source>
</evidence>
<keyword evidence="3 9" id="KW-0378">Hydrolase</keyword>
<dbReference type="InterPro" id="IPR013737">
    <property type="entry name" value="Bac_rhamnosid_N"/>
</dbReference>
<dbReference type="Gene3D" id="2.60.40.10">
    <property type="entry name" value="Immunoglobulins"/>
    <property type="match status" value="1"/>
</dbReference>
<dbReference type="InterPro" id="IPR035396">
    <property type="entry name" value="Bac_rhamnosid6H"/>
</dbReference>
<feature type="chain" id="PRO_5026287967" description="alpha-L-rhamnosidase" evidence="4">
    <location>
        <begin position="23"/>
        <end position="930"/>
    </location>
</feature>
<dbReference type="InterPro" id="IPR008902">
    <property type="entry name" value="Rhamnosid_concanavalin"/>
</dbReference>
<keyword evidence="10" id="KW-1185">Reference proteome</keyword>
<evidence type="ECO:0000259" key="5">
    <source>
        <dbReference type="Pfam" id="PF05592"/>
    </source>
</evidence>
<dbReference type="Pfam" id="PF17389">
    <property type="entry name" value="Bac_rhamnosid6H"/>
    <property type="match status" value="1"/>
</dbReference>
<sequence length="930" mass="103725">MNTRYCYILFILLISATGFSQALTVTNLRCEYRSNPLGVKTAKPALSWQLVAQQRNALQKSYQILVADSPGALGQNKGNIWNSGRVNSDSSIQVSYQGKGLEPTKSYYWKIKVWDTKNNESPWSPVAFWQMGLLTKADWKGANWVGCEELPDSLVNTLPTDGKKDKVQGGNVLPLLRKSLTITKSVQQATLFISGLGQFDAHLNGQKIGDHFLDPGWTKYDKQAQYVTFDLTDKLKPGENVVGIMLGNGFYYVPPVKERYRKLKVMFGYPKMICRLAITYTDGSTDNIVSDASWKTAPSPITFSSIYGGENYNATREQPGWDNPHFTDKVWKNALVVDGPPVLTSQMQEPLKVFDTFSPISKKRLDSGDWVYDLGQNASGIISLTVTGKKGDTIRVYPAELLKADGSVNQKASGSPFYFEYVLKGGGVETWQPRFTYYGFRYLQLKGGMPQGEQNPAQKPQVIDLKGLHTRNAAAGAGQFSCSNELFNKASTLIDWGIKSNMASVFTDCPHREKLGWLEELHLMGGSVRYQYDVASLLKKVIQDMKDSQLDDQSADAGLVPEIAPEYVKFDWGGGIFRDSPEWGSSAIIVPWYLYQWYGEKEELANSYPMMQRYITYLGTKAKNHILAQGLGDWYDLGPKPPGVSQLTPMGVTGTAMYYYDLTILAKIARMLNKSDDALRYDKLAGEVKVAFNQVFFNQQTKQYATNSQTANAMALYMNLVEPQYREAVVENIVQDIRSRNNSLTAGDIGYRYLLRALEDAGRSDVIFDMNSRSDVPGYGYQLAKGATALTESWQALPSVSNNHFMLGHLLEWLYAGLAGIKQADTSIAFRNSLIYPQPVGDVTQAKASYTSPYGLISSDWKKIGTRFDLTVQIPANTSSEIYLPASKSSQITERGQSIGKNKAIKVLGFEKDRVRILVGSGTYRFTVQY</sequence>
<dbReference type="KEGG" id="spib:G8759_13730"/>
<dbReference type="Pfam" id="PF08531">
    <property type="entry name" value="Bac_rhamnosid_N"/>
    <property type="match status" value="1"/>
</dbReference>
<dbReference type="Proteomes" id="UP000501802">
    <property type="component" value="Chromosome"/>
</dbReference>
<dbReference type="Gene3D" id="2.60.420.10">
    <property type="entry name" value="Maltose phosphorylase, domain 3"/>
    <property type="match status" value="1"/>
</dbReference>
<dbReference type="Pfam" id="PF05592">
    <property type="entry name" value="Bac_rhamnosid"/>
    <property type="match status" value="1"/>
</dbReference>
<evidence type="ECO:0000259" key="7">
    <source>
        <dbReference type="Pfam" id="PF17389"/>
    </source>
</evidence>
<feature type="domain" description="Bacterial alpha-L-rhamnosidase N-terminal" evidence="6">
    <location>
        <begin position="184"/>
        <end position="353"/>
    </location>
</feature>
<dbReference type="EC" id="3.2.1.40" evidence="2"/>
<feature type="signal peptide" evidence="4">
    <location>
        <begin position="1"/>
        <end position="22"/>
    </location>
</feature>
<dbReference type="Gene3D" id="2.60.120.260">
    <property type="entry name" value="Galactose-binding domain-like"/>
    <property type="match status" value="2"/>
</dbReference>
<name>A0A6G9AMP0_9BACT</name>
<dbReference type="PANTHER" id="PTHR33307">
    <property type="entry name" value="ALPHA-RHAMNOSIDASE (EUROFUNG)"/>
    <property type="match status" value="1"/>
</dbReference>
<evidence type="ECO:0000256" key="2">
    <source>
        <dbReference type="ARBA" id="ARBA00012652"/>
    </source>
</evidence>
<dbReference type="PIRSF" id="PIRSF010631">
    <property type="entry name" value="A-rhamnsds"/>
    <property type="match status" value="1"/>
</dbReference>
<dbReference type="Pfam" id="PF17390">
    <property type="entry name" value="Bac_rhamnosid_C"/>
    <property type="match status" value="1"/>
</dbReference>
<organism evidence="9 10">
    <name type="scientific">Spirosoma aureum</name>
    <dbReference type="NCBI Taxonomy" id="2692134"/>
    <lineage>
        <taxon>Bacteria</taxon>
        <taxon>Pseudomonadati</taxon>
        <taxon>Bacteroidota</taxon>
        <taxon>Cytophagia</taxon>
        <taxon>Cytophagales</taxon>
        <taxon>Cytophagaceae</taxon>
        <taxon>Spirosoma</taxon>
    </lineage>
</organism>
<evidence type="ECO:0000259" key="6">
    <source>
        <dbReference type="Pfam" id="PF08531"/>
    </source>
</evidence>
<feature type="domain" description="Alpha-L-rhamnosidase concanavalin-like" evidence="5">
    <location>
        <begin position="364"/>
        <end position="448"/>
    </location>
</feature>
<dbReference type="Pfam" id="PF25788">
    <property type="entry name" value="Ig_Rha78A_N"/>
    <property type="match status" value="1"/>
</dbReference>